<dbReference type="GO" id="GO:0043565">
    <property type="term" value="F:sequence-specific DNA binding"/>
    <property type="evidence" value="ECO:0007669"/>
    <property type="project" value="TreeGrafter"/>
</dbReference>
<comment type="similarity">
    <text evidence="1">Belongs to the LysR transcriptional regulatory family.</text>
</comment>
<name>A0A2A4CNM0_9RHOB</name>
<sequence length="303" mass="33337">MRKRYIPTITELEAFAACARLGTTTLAAAHLNLTQSAISRALASLEDRLGAALFHRQRQRLVLSQAGHVFLEQAEEVLARLNSAATGIMAFGGRDRVLRLAALPSFARSWLIPRLPDFTERHPEISLEISSRLLPVDFLHDPFDCAIMRSQHEPPGATSLEILPERLVAIARPALLQDRAALSDEDLLNLPLLQQSTRPTLWLDWFRGREIDPRRILRGARFDHFDMVLDAAIAGLGVGLVPEVLAARALAAGSLRLATERGFKTGESYRLIFPPDTADTAPIAPFRDWIAGQARTAGPPATP</sequence>
<accession>A0A2A4CNM0</accession>
<dbReference type="PRINTS" id="PR00039">
    <property type="entry name" value="HTHLYSR"/>
</dbReference>
<evidence type="ECO:0000313" key="7">
    <source>
        <dbReference type="Proteomes" id="UP000243507"/>
    </source>
</evidence>
<dbReference type="SUPFAM" id="SSF46785">
    <property type="entry name" value="Winged helix' DNA-binding domain"/>
    <property type="match status" value="1"/>
</dbReference>
<organism evidence="6 7">
    <name type="scientific">Pseudothioclava arenosa</name>
    <dbReference type="NCBI Taxonomy" id="1795308"/>
    <lineage>
        <taxon>Bacteria</taxon>
        <taxon>Pseudomonadati</taxon>
        <taxon>Pseudomonadota</taxon>
        <taxon>Alphaproteobacteria</taxon>
        <taxon>Rhodobacterales</taxon>
        <taxon>Paracoccaceae</taxon>
        <taxon>Pseudothioclava</taxon>
    </lineage>
</organism>
<dbReference type="PANTHER" id="PTHR30537:SF26">
    <property type="entry name" value="GLYCINE CLEAVAGE SYSTEM TRANSCRIPTIONAL ACTIVATOR"/>
    <property type="match status" value="1"/>
</dbReference>
<protein>
    <submittedName>
        <fullName evidence="6">LysR family transcriptional regulator</fullName>
    </submittedName>
</protein>
<dbReference type="RefSeq" id="WP_096434228.1">
    <property type="nucleotide sequence ID" value="NZ_NTJD01000009.1"/>
</dbReference>
<dbReference type="Gene3D" id="1.10.10.10">
    <property type="entry name" value="Winged helix-like DNA-binding domain superfamily/Winged helix DNA-binding domain"/>
    <property type="match status" value="1"/>
</dbReference>
<dbReference type="InterPro" id="IPR000847">
    <property type="entry name" value="LysR_HTH_N"/>
</dbReference>
<dbReference type="PROSITE" id="PS50931">
    <property type="entry name" value="HTH_LYSR"/>
    <property type="match status" value="1"/>
</dbReference>
<dbReference type="Pfam" id="PF00126">
    <property type="entry name" value="HTH_1"/>
    <property type="match status" value="1"/>
</dbReference>
<evidence type="ECO:0000256" key="2">
    <source>
        <dbReference type="ARBA" id="ARBA00023015"/>
    </source>
</evidence>
<feature type="domain" description="HTH lysR-type" evidence="5">
    <location>
        <begin position="7"/>
        <end position="64"/>
    </location>
</feature>
<evidence type="ECO:0000259" key="5">
    <source>
        <dbReference type="PROSITE" id="PS50931"/>
    </source>
</evidence>
<evidence type="ECO:0000256" key="3">
    <source>
        <dbReference type="ARBA" id="ARBA00023125"/>
    </source>
</evidence>
<dbReference type="InterPro" id="IPR036388">
    <property type="entry name" value="WH-like_DNA-bd_sf"/>
</dbReference>
<dbReference type="AlphaFoldDB" id="A0A2A4CNM0"/>
<dbReference type="EMBL" id="NTJD01000009">
    <property type="protein sequence ID" value="PCD75910.1"/>
    <property type="molecule type" value="Genomic_DNA"/>
</dbReference>
<keyword evidence="2" id="KW-0805">Transcription regulation</keyword>
<dbReference type="OrthoDB" id="5526340at2"/>
<evidence type="ECO:0000256" key="1">
    <source>
        <dbReference type="ARBA" id="ARBA00009437"/>
    </source>
</evidence>
<keyword evidence="7" id="KW-1185">Reference proteome</keyword>
<dbReference type="SUPFAM" id="SSF53850">
    <property type="entry name" value="Periplasmic binding protein-like II"/>
    <property type="match status" value="1"/>
</dbReference>
<gene>
    <name evidence="6" type="ORF">CLN94_12205</name>
</gene>
<comment type="caution">
    <text evidence="6">The sequence shown here is derived from an EMBL/GenBank/DDBJ whole genome shotgun (WGS) entry which is preliminary data.</text>
</comment>
<dbReference type="Gene3D" id="3.40.190.10">
    <property type="entry name" value="Periplasmic binding protein-like II"/>
    <property type="match status" value="2"/>
</dbReference>
<dbReference type="InterPro" id="IPR058163">
    <property type="entry name" value="LysR-type_TF_proteobact-type"/>
</dbReference>
<dbReference type="InterPro" id="IPR005119">
    <property type="entry name" value="LysR_subst-bd"/>
</dbReference>
<proteinExistence type="inferred from homology"/>
<evidence type="ECO:0000256" key="4">
    <source>
        <dbReference type="ARBA" id="ARBA00023163"/>
    </source>
</evidence>
<dbReference type="GO" id="GO:0006351">
    <property type="term" value="P:DNA-templated transcription"/>
    <property type="evidence" value="ECO:0007669"/>
    <property type="project" value="TreeGrafter"/>
</dbReference>
<dbReference type="Proteomes" id="UP000243507">
    <property type="component" value="Unassembled WGS sequence"/>
</dbReference>
<keyword evidence="3" id="KW-0238">DNA-binding</keyword>
<evidence type="ECO:0000313" key="6">
    <source>
        <dbReference type="EMBL" id="PCD75910.1"/>
    </source>
</evidence>
<reference evidence="6 7" key="1">
    <citation type="submission" date="2017-09" db="EMBL/GenBank/DDBJ databases">
        <title>A multilocus sequence analysis scheme for characterization of bacteria in the genus Thioclava.</title>
        <authorList>
            <person name="Liu Y."/>
            <person name="Shao Z."/>
        </authorList>
    </citation>
    <scope>NUCLEOTIDE SEQUENCE [LARGE SCALE GENOMIC DNA]</scope>
    <source>
        <strain evidence="6 7">CAU 1312</strain>
    </source>
</reference>
<dbReference type="GO" id="GO:0003700">
    <property type="term" value="F:DNA-binding transcription factor activity"/>
    <property type="evidence" value="ECO:0007669"/>
    <property type="project" value="InterPro"/>
</dbReference>
<keyword evidence="4" id="KW-0804">Transcription</keyword>
<dbReference type="InterPro" id="IPR036390">
    <property type="entry name" value="WH_DNA-bd_sf"/>
</dbReference>
<dbReference type="Pfam" id="PF03466">
    <property type="entry name" value="LysR_substrate"/>
    <property type="match status" value="1"/>
</dbReference>
<dbReference type="PANTHER" id="PTHR30537">
    <property type="entry name" value="HTH-TYPE TRANSCRIPTIONAL REGULATOR"/>
    <property type="match status" value="1"/>
</dbReference>